<dbReference type="Proteomes" id="UP000821866">
    <property type="component" value="Chromosome 8"/>
</dbReference>
<dbReference type="InterPro" id="IPR020234">
    <property type="entry name" value="Mite_allergen_group-7"/>
</dbReference>
<keyword evidence="2" id="KW-1185">Reference proteome</keyword>
<protein>
    <submittedName>
        <fullName evidence="1">Uncharacterized protein</fullName>
    </submittedName>
</protein>
<name>A0A9J6DA34_RHIMP</name>
<dbReference type="AlphaFoldDB" id="A0A9J6DA34"/>
<comment type="caution">
    <text evidence="1">The sequence shown here is derived from an EMBL/GenBank/DDBJ whole genome shotgun (WGS) entry which is preliminary data.</text>
</comment>
<dbReference type="Pfam" id="PF16984">
    <property type="entry name" value="Grp7_allergen"/>
    <property type="match status" value="1"/>
</dbReference>
<organism evidence="1 2">
    <name type="scientific">Rhipicephalus microplus</name>
    <name type="common">Cattle tick</name>
    <name type="synonym">Boophilus microplus</name>
    <dbReference type="NCBI Taxonomy" id="6941"/>
    <lineage>
        <taxon>Eukaryota</taxon>
        <taxon>Metazoa</taxon>
        <taxon>Ecdysozoa</taxon>
        <taxon>Arthropoda</taxon>
        <taxon>Chelicerata</taxon>
        <taxon>Arachnida</taxon>
        <taxon>Acari</taxon>
        <taxon>Parasitiformes</taxon>
        <taxon>Ixodida</taxon>
        <taxon>Ixodoidea</taxon>
        <taxon>Ixodidae</taxon>
        <taxon>Rhipicephalinae</taxon>
        <taxon>Rhipicephalus</taxon>
        <taxon>Boophilus</taxon>
    </lineage>
</organism>
<gene>
    <name evidence="1" type="ORF">HPB51_012788</name>
</gene>
<evidence type="ECO:0000313" key="1">
    <source>
        <dbReference type="EMBL" id="KAH8018834.1"/>
    </source>
</evidence>
<dbReference type="Gene3D" id="3.15.10.50">
    <property type="match status" value="1"/>
</dbReference>
<dbReference type="EMBL" id="JABSTU010000010">
    <property type="protein sequence ID" value="KAH8018834.1"/>
    <property type="molecule type" value="Genomic_DNA"/>
</dbReference>
<proteinExistence type="predicted"/>
<reference evidence="1" key="2">
    <citation type="submission" date="2021-09" db="EMBL/GenBank/DDBJ databases">
        <authorList>
            <person name="Jia N."/>
            <person name="Wang J."/>
            <person name="Shi W."/>
            <person name="Du L."/>
            <person name="Sun Y."/>
            <person name="Zhan W."/>
            <person name="Jiang J."/>
            <person name="Wang Q."/>
            <person name="Zhang B."/>
            <person name="Ji P."/>
            <person name="Sakyi L.B."/>
            <person name="Cui X."/>
            <person name="Yuan T."/>
            <person name="Jiang B."/>
            <person name="Yang W."/>
            <person name="Lam T.T.-Y."/>
            <person name="Chang Q."/>
            <person name="Ding S."/>
            <person name="Wang X."/>
            <person name="Zhu J."/>
            <person name="Ruan X."/>
            <person name="Zhao L."/>
            <person name="Wei J."/>
            <person name="Que T."/>
            <person name="Du C."/>
            <person name="Cheng J."/>
            <person name="Dai P."/>
            <person name="Han X."/>
            <person name="Huang E."/>
            <person name="Gao Y."/>
            <person name="Liu J."/>
            <person name="Shao H."/>
            <person name="Ye R."/>
            <person name="Li L."/>
            <person name="Wei W."/>
            <person name="Wang X."/>
            <person name="Wang C."/>
            <person name="Huo Q."/>
            <person name="Li W."/>
            <person name="Guo W."/>
            <person name="Chen H."/>
            <person name="Chen S."/>
            <person name="Zhou L."/>
            <person name="Zhou L."/>
            <person name="Ni X."/>
            <person name="Tian J."/>
            <person name="Zhou Y."/>
            <person name="Sheng Y."/>
            <person name="Liu T."/>
            <person name="Pan Y."/>
            <person name="Xia L."/>
            <person name="Li J."/>
            <person name="Zhao F."/>
            <person name="Cao W."/>
        </authorList>
    </citation>
    <scope>NUCLEOTIDE SEQUENCE</scope>
    <source>
        <strain evidence="1">Rmic-2018</strain>
        <tissue evidence="1">Larvae</tissue>
    </source>
</reference>
<sequence>MAQLLNEPVRDELREETVLLSGPLSSDSQLLLPWPWHLTWPPRVPKPARCLQTSLPNHKVTPLTWLRKLPPCPGTPYTLPWTSPQSPEASTRVFAQKAAELQQDSRRRLSLDTLPTRGHVELRSWTAGTTATTLPPPTAGYVVSLAPLLLSVPKMLWQLLPLLRCASRANATKKYHFVHEQDSYAFYEQVFVRNPKESNFYMDRILLTDMIAQVRFLDLDPFHLPPFETDFKDSILGIPVHGHAKFVNGTLRGLSRVNRFGDCTAPGWLNGNITVTCNLLIDDLDIIYDARVKYGVVPELRARVESRVGTCYAHMEATAAPGKPAVLRSFQITGLGDLDTKWSGLGPLNPYLSSINEDYRANIAGVVYSTFYSSYKVALDRSLSHEPMPKP</sequence>
<reference evidence="1" key="1">
    <citation type="journal article" date="2020" name="Cell">
        <title>Large-Scale Comparative Analyses of Tick Genomes Elucidate Their Genetic Diversity and Vector Capacities.</title>
        <authorList>
            <consortium name="Tick Genome and Microbiome Consortium (TIGMIC)"/>
            <person name="Jia N."/>
            <person name="Wang J."/>
            <person name="Shi W."/>
            <person name="Du L."/>
            <person name="Sun Y."/>
            <person name="Zhan W."/>
            <person name="Jiang J.F."/>
            <person name="Wang Q."/>
            <person name="Zhang B."/>
            <person name="Ji P."/>
            <person name="Bell-Sakyi L."/>
            <person name="Cui X.M."/>
            <person name="Yuan T.T."/>
            <person name="Jiang B.G."/>
            <person name="Yang W.F."/>
            <person name="Lam T.T."/>
            <person name="Chang Q.C."/>
            <person name="Ding S.J."/>
            <person name="Wang X.J."/>
            <person name="Zhu J.G."/>
            <person name="Ruan X.D."/>
            <person name="Zhao L."/>
            <person name="Wei J.T."/>
            <person name="Ye R.Z."/>
            <person name="Que T.C."/>
            <person name="Du C.H."/>
            <person name="Zhou Y.H."/>
            <person name="Cheng J.X."/>
            <person name="Dai P.F."/>
            <person name="Guo W.B."/>
            <person name="Han X.H."/>
            <person name="Huang E.J."/>
            <person name="Li L.F."/>
            <person name="Wei W."/>
            <person name="Gao Y.C."/>
            <person name="Liu J.Z."/>
            <person name="Shao H.Z."/>
            <person name="Wang X."/>
            <person name="Wang C.C."/>
            <person name="Yang T.C."/>
            <person name="Huo Q.B."/>
            <person name="Li W."/>
            <person name="Chen H.Y."/>
            <person name="Chen S.E."/>
            <person name="Zhou L.G."/>
            <person name="Ni X.B."/>
            <person name="Tian J.H."/>
            <person name="Sheng Y."/>
            <person name="Liu T."/>
            <person name="Pan Y.S."/>
            <person name="Xia L.Y."/>
            <person name="Li J."/>
            <person name="Zhao F."/>
            <person name="Cao W.C."/>
        </authorList>
    </citation>
    <scope>NUCLEOTIDE SEQUENCE</scope>
    <source>
        <strain evidence="1">Rmic-2018</strain>
    </source>
</reference>
<evidence type="ECO:0000313" key="2">
    <source>
        <dbReference type="Proteomes" id="UP000821866"/>
    </source>
</evidence>
<dbReference type="InterPro" id="IPR038602">
    <property type="entry name" value="Mite_allergen_7_sf"/>
</dbReference>
<dbReference type="VEuPathDB" id="VectorBase:LOC119177401"/>
<accession>A0A9J6DA34</accession>